<gene>
    <name evidence="2" type="ORF">C2E21_2078</name>
</gene>
<feature type="region of interest" description="Disordered" evidence="1">
    <location>
        <begin position="60"/>
        <end position="98"/>
    </location>
</feature>
<organism evidence="2 3">
    <name type="scientific">Chlorella sorokiniana</name>
    <name type="common">Freshwater green alga</name>
    <dbReference type="NCBI Taxonomy" id="3076"/>
    <lineage>
        <taxon>Eukaryota</taxon>
        <taxon>Viridiplantae</taxon>
        <taxon>Chlorophyta</taxon>
        <taxon>core chlorophytes</taxon>
        <taxon>Trebouxiophyceae</taxon>
        <taxon>Chlorellales</taxon>
        <taxon>Chlorellaceae</taxon>
        <taxon>Chlorella clade</taxon>
        <taxon>Chlorella</taxon>
    </lineage>
</organism>
<keyword evidence="3" id="KW-1185">Reference proteome</keyword>
<name>A0A2P6TZG2_CHLSO</name>
<dbReference type="Proteomes" id="UP000239899">
    <property type="component" value="Unassembled WGS sequence"/>
</dbReference>
<reference evidence="2 3" key="1">
    <citation type="journal article" date="2018" name="Plant J.">
        <title>Genome sequences of Chlorella sorokiniana UTEX 1602 and Micractinium conductrix SAG 241.80: implications to maltose excretion by a green alga.</title>
        <authorList>
            <person name="Arriola M.B."/>
            <person name="Velmurugan N."/>
            <person name="Zhang Y."/>
            <person name="Plunkett M.H."/>
            <person name="Hondzo H."/>
            <person name="Barney B.M."/>
        </authorList>
    </citation>
    <scope>NUCLEOTIDE SEQUENCE [LARGE SCALE GENOMIC DNA]</scope>
    <source>
        <strain evidence="3">UTEX 1602</strain>
    </source>
</reference>
<evidence type="ECO:0000313" key="2">
    <source>
        <dbReference type="EMBL" id="PRW59443.1"/>
    </source>
</evidence>
<evidence type="ECO:0000256" key="1">
    <source>
        <dbReference type="SAM" id="MobiDB-lite"/>
    </source>
</evidence>
<dbReference type="OrthoDB" id="512199at2759"/>
<proteinExistence type="predicted"/>
<sequence>MAGPGAVTAAVRSGDELLLHVQLPPTGQASDNIVQLKQETMSFMTSYMQAQKMDTEEVDLMEEVVSDGEGEGSGRAGKKGGSKSKKRKQEASPAAAVS</sequence>
<accession>A0A2P6TZG2</accession>
<comment type="caution">
    <text evidence="2">The sequence shown here is derived from an EMBL/GenBank/DDBJ whole genome shotgun (WGS) entry which is preliminary data.</text>
</comment>
<dbReference type="AlphaFoldDB" id="A0A2P6TZG2"/>
<evidence type="ECO:0000313" key="3">
    <source>
        <dbReference type="Proteomes" id="UP000239899"/>
    </source>
</evidence>
<feature type="compositionally biased region" description="Acidic residues" evidence="1">
    <location>
        <begin position="60"/>
        <end position="70"/>
    </location>
</feature>
<feature type="compositionally biased region" description="Basic residues" evidence="1">
    <location>
        <begin position="76"/>
        <end position="88"/>
    </location>
</feature>
<dbReference type="EMBL" id="LHPG02000004">
    <property type="protein sequence ID" value="PRW59443.1"/>
    <property type="molecule type" value="Genomic_DNA"/>
</dbReference>
<protein>
    <submittedName>
        <fullName evidence="2">Intraflagellar transport 20-like protein isoform X2</fullName>
    </submittedName>
</protein>